<dbReference type="Proteomes" id="UP000053825">
    <property type="component" value="Unassembled WGS sequence"/>
</dbReference>
<dbReference type="PROSITE" id="PS50240">
    <property type="entry name" value="TRYPSIN_DOM"/>
    <property type="match status" value="1"/>
</dbReference>
<dbReference type="GO" id="GO:0004252">
    <property type="term" value="F:serine-type endopeptidase activity"/>
    <property type="evidence" value="ECO:0007669"/>
    <property type="project" value="InterPro"/>
</dbReference>
<dbReference type="PANTHER" id="PTHR24276">
    <property type="entry name" value="POLYSERASE-RELATED"/>
    <property type="match status" value="1"/>
</dbReference>
<evidence type="ECO:0000256" key="2">
    <source>
        <dbReference type="ARBA" id="ARBA00022670"/>
    </source>
</evidence>
<evidence type="ECO:0000313" key="11">
    <source>
        <dbReference type="Proteomes" id="UP000053825"/>
    </source>
</evidence>
<proteinExistence type="inferred from homology"/>
<keyword evidence="11" id="KW-1185">Reference proteome</keyword>
<evidence type="ECO:0000256" key="4">
    <source>
        <dbReference type="ARBA" id="ARBA00022801"/>
    </source>
</evidence>
<evidence type="ECO:0000256" key="3">
    <source>
        <dbReference type="ARBA" id="ARBA00022729"/>
    </source>
</evidence>
<keyword evidence="6" id="KW-0865">Zymogen</keyword>
<protein>
    <submittedName>
        <fullName evidence="10">Trypsin-1</fullName>
    </submittedName>
</protein>
<dbReference type="InterPro" id="IPR018114">
    <property type="entry name" value="TRYPSIN_HIS"/>
</dbReference>
<name>A0A0L7QKR1_9HYME</name>
<feature type="domain" description="Peptidase S1" evidence="9">
    <location>
        <begin position="5"/>
        <end position="232"/>
    </location>
</feature>
<evidence type="ECO:0000256" key="7">
    <source>
        <dbReference type="ARBA" id="ARBA00023157"/>
    </source>
</evidence>
<dbReference type="InterPro" id="IPR043504">
    <property type="entry name" value="Peptidase_S1_PA_chymotrypsin"/>
</dbReference>
<dbReference type="PANTHER" id="PTHR24276:SF91">
    <property type="entry name" value="AT26814P-RELATED"/>
    <property type="match status" value="1"/>
</dbReference>
<dbReference type="STRING" id="597456.A0A0L7QKR1"/>
<evidence type="ECO:0000256" key="1">
    <source>
        <dbReference type="ARBA" id="ARBA00007664"/>
    </source>
</evidence>
<evidence type="ECO:0000313" key="10">
    <source>
        <dbReference type="EMBL" id="KOC59197.1"/>
    </source>
</evidence>
<dbReference type="AlphaFoldDB" id="A0A0L7QKR1"/>
<sequence>MDGRIVGGEETTIYQAPYQVSLQVSGHHFCGASIIAKNWVLTAGHCTTYGASSYRIRSGSTNVNSGGSVHRVQQVIRHENYGTTEKGIPINDIALLRLVDSDAFQFNSARKAANLYQGSSASLVGKYALITGWGNTNSGTPVVLNKVSVPMISKKQCDNAYKTIGGVPQGQICAGVMAGGKDSCQGDSGGPLFVDGHLAGVVSWGRGCGTPNFPGVYTDVSYFRQWIRQKTGV</sequence>
<dbReference type="InterPro" id="IPR001314">
    <property type="entry name" value="Peptidase_S1A"/>
</dbReference>
<evidence type="ECO:0000259" key="9">
    <source>
        <dbReference type="PROSITE" id="PS50240"/>
    </source>
</evidence>
<gene>
    <name evidence="10" type="ORF">WH47_11273</name>
</gene>
<dbReference type="OrthoDB" id="10059102at2759"/>
<accession>A0A0L7QKR1</accession>
<evidence type="ECO:0000256" key="6">
    <source>
        <dbReference type="ARBA" id="ARBA00023145"/>
    </source>
</evidence>
<keyword evidence="7" id="KW-1015">Disulfide bond</keyword>
<dbReference type="InterPro" id="IPR001254">
    <property type="entry name" value="Trypsin_dom"/>
</dbReference>
<evidence type="ECO:0000256" key="5">
    <source>
        <dbReference type="ARBA" id="ARBA00022825"/>
    </source>
</evidence>
<dbReference type="InterPro" id="IPR050430">
    <property type="entry name" value="Peptidase_S1"/>
</dbReference>
<dbReference type="SMART" id="SM00020">
    <property type="entry name" value="Tryp_SPc"/>
    <property type="match status" value="1"/>
</dbReference>
<dbReference type="PROSITE" id="PS00134">
    <property type="entry name" value="TRYPSIN_HIS"/>
    <property type="match status" value="1"/>
</dbReference>
<keyword evidence="2 8" id="KW-0645">Protease</keyword>
<comment type="similarity">
    <text evidence="1">Belongs to the peptidase S1 family.</text>
</comment>
<dbReference type="FunFam" id="2.40.10.10:FF:000077">
    <property type="entry name" value="Predicted protein"/>
    <property type="match status" value="1"/>
</dbReference>
<dbReference type="Gene3D" id="2.40.10.10">
    <property type="entry name" value="Trypsin-like serine proteases"/>
    <property type="match status" value="1"/>
</dbReference>
<dbReference type="InterPro" id="IPR033116">
    <property type="entry name" value="TRYPSIN_SER"/>
</dbReference>
<keyword evidence="5 8" id="KW-0720">Serine protease</keyword>
<evidence type="ECO:0000256" key="8">
    <source>
        <dbReference type="RuleBase" id="RU363034"/>
    </source>
</evidence>
<reference evidence="10 11" key="1">
    <citation type="submission" date="2015-07" db="EMBL/GenBank/DDBJ databases">
        <title>The genome of Habropoda laboriosa.</title>
        <authorList>
            <person name="Pan H."/>
            <person name="Kapheim K."/>
        </authorList>
    </citation>
    <scope>NUCLEOTIDE SEQUENCE [LARGE SCALE GENOMIC DNA]</scope>
    <source>
        <strain evidence="10">0110345459</strain>
    </source>
</reference>
<dbReference type="PRINTS" id="PR00722">
    <property type="entry name" value="CHYMOTRYPSIN"/>
</dbReference>
<keyword evidence="3" id="KW-0732">Signal</keyword>
<dbReference type="SUPFAM" id="SSF50494">
    <property type="entry name" value="Trypsin-like serine proteases"/>
    <property type="match status" value="1"/>
</dbReference>
<dbReference type="Pfam" id="PF00089">
    <property type="entry name" value="Trypsin"/>
    <property type="match status" value="1"/>
</dbReference>
<dbReference type="EMBL" id="KQ414940">
    <property type="protein sequence ID" value="KOC59197.1"/>
    <property type="molecule type" value="Genomic_DNA"/>
</dbReference>
<dbReference type="GO" id="GO:0006508">
    <property type="term" value="P:proteolysis"/>
    <property type="evidence" value="ECO:0007669"/>
    <property type="project" value="UniProtKB-KW"/>
</dbReference>
<keyword evidence="4 8" id="KW-0378">Hydrolase</keyword>
<dbReference type="CDD" id="cd00190">
    <property type="entry name" value="Tryp_SPc"/>
    <property type="match status" value="1"/>
</dbReference>
<organism evidence="10 11">
    <name type="scientific">Habropoda laboriosa</name>
    <dbReference type="NCBI Taxonomy" id="597456"/>
    <lineage>
        <taxon>Eukaryota</taxon>
        <taxon>Metazoa</taxon>
        <taxon>Ecdysozoa</taxon>
        <taxon>Arthropoda</taxon>
        <taxon>Hexapoda</taxon>
        <taxon>Insecta</taxon>
        <taxon>Pterygota</taxon>
        <taxon>Neoptera</taxon>
        <taxon>Endopterygota</taxon>
        <taxon>Hymenoptera</taxon>
        <taxon>Apocrita</taxon>
        <taxon>Aculeata</taxon>
        <taxon>Apoidea</taxon>
        <taxon>Anthophila</taxon>
        <taxon>Apidae</taxon>
        <taxon>Habropoda</taxon>
    </lineage>
</organism>
<dbReference type="PROSITE" id="PS00135">
    <property type="entry name" value="TRYPSIN_SER"/>
    <property type="match status" value="1"/>
</dbReference>
<dbReference type="InterPro" id="IPR009003">
    <property type="entry name" value="Peptidase_S1_PA"/>
</dbReference>